<dbReference type="PANTHER" id="PTHR30544">
    <property type="entry name" value="23S RRNA METHYLTRANSFERASE"/>
    <property type="match status" value="1"/>
</dbReference>
<comment type="cofactor">
    <cofactor evidence="1">
        <name>[4Fe-4S] cluster</name>
        <dbReference type="ChEBI" id="CHEBI:49883"/>
    </cofactor>
</comment>
<dbReference type="GO" id="GO:0046872">
    <property type="term" value="F:metal ion binding"/>
    <property type="evidence" value="ECO:0007669"/>
    <property type="project" value="UniProtKB-KW"/>
</dbReference>
<feature type="domain" description="Radical SAM core" evidence="8">
    <location>
        <begin position="253"/>
        <end position="515"/>
    </location>
</feature>
<keyword evidence="4" id="KW-0479">Metal-binding</keyword>
<reference evidence="9 10" key="1">
    <citation type="journal article" date="2021" name="Sci. Rep.">
        <title>Genome sequencing of the multicellular alga Astrephomene provides insights into convergent evolution of germ-soma differentiation.</title>
        <authorList>
            <person name="Yamashita S."/>
            <person name="Yamamoto K."/>
            <person name="Matsuzaki R."/>
            <person name="Suzuki S."/>
            <person name="Yamaguchi H."/>
            <person name="Hirooka S."/>
            <person name="Minakuchi Y."/>
            <person name="Miyagishima S."/>
            <person name="Kawachi M."/>
            <person name="Toyoda A."/>
            <person name="Nozaki H."/>
        </authorList>
    </citation>
    <scope>NUCLEOTIDE SEQUENCE [LARGE SCALE GENOMIC DNA]</scope>
    <source>
        <strain evidence="9 10">NIES-4017</strain>
    </source>
</reference>
<feature type="region of interest" description="Disordered" evidence="7">
    <location>
        <begin position="734"/>
        <end position="755"/>
    </location>
</feature>
<protein>
    <recommendedName>
        <fullName evidence="8">Radical SAM core domain-containing protein</fullName>
    </recommendedName>
</protein>
<keyword evidence="10" id="KW-1185">Reference proteome</keyword>
<dbReference type="AlphaFoldDB" id="A0AAD3DMA9"/>
<dbReference type="PANTHER" id="PTHR30544:SF9">
    <property type="entry name" value="RADICAL SAM SUPERFAMILY PROTEIN"/>
    <property type="match status" value="1"/>
</dbReference>
<dbReference type="InterPro" id="IPR040072">
    <property type="entry name" value="Methyltransferase_A"/>
</dbReference>
<dbReference type="EMBL" id="BMAR01000008">
    <property type="protein sequence ID" value="GFR44485.1"/>
    <property type="molecule type" value="Genomic_DNA"/>
</dbReference>
<comment type="caution">
    <text evidence="9">The sequence shown here is derived from an EMBL/GenBank/DDBJ whole genome shotgun (WGS) entry which is preliminary data.</text>
</comment>
<evidence type="ECO:0000256" key="1">
    <source>
        <dbReference type="ARBA" id="ARBA00001966"/>
    </source>
</evidence>
<evidence type="ECO:0000256" key="6">
    <source>
        <dbReference type="ARBA" id="ARBA00023014"/>
    </source>
</evidence>
<name>A0AAD3DMA9_9CHLO</name>
<organism evidence="9 10">
    <name type="scientific">Astrephomene gubernaculifera</name>
    <dbReference type="NCBI Taxonomy" id="47775"/>
    <lineage>
        <taxon>Eukaryota</taxon>
        <taxon>Viridiplantae</taxon>
        <taxon>Chlorophyta</taxon>
        <taxon>core chlorophytes</taxon>
        <taxon>Chlorophyceae</taxon>
        <taxon>CS clade</taxon>
        <taxon>Chlamydomonadales</taxon>
        <taxon>Astrephomenaceae</taxon>
        <taxon>Astrephomene</taxon>
    </lineage>
</organism>
<sequence>MTLVAGGRCPRLGTAHVQRLAPREIALSHAQLAVPLPRRALVDLHGSTGLPLPASTAPTAASITSPAAAAGAAVAPLDCVPEQSRQHTALPAGRHYKEPQEQKETQEQAPRPAWSPPPDRSGVLDASGRLLAKCLTLSELEEWFAAEGEAAPARRALQLWRWMYADPPACSRSPAADAWVGGLEETRGRQNGFSAAFLERFGPQLSLSGGLRLQRVVRAADGTRKLQFEVTHGSAAGGAVEAVIIPVVRQQGRRDRLTLCVSSQVGCAMNCQFCFTGRMGLRGQLSAGQIVEQLVEARRLLAEEGDRTPLTNLVFMGMGEPLHNPHAVTAAAAIASHPLGLHISPNKITVSTVGLVPELRWLVAHSRVQVALSLHATTDEVRDWIVPVNRRYDLACLTATLQELFPKTQQPQQQQPEQQQQLPQQPTTTSPLAVASKDEGEGENGNRAGAGASGGGEGGDVHVQQQGQQRHAGPSSCSGPQQGDAEEVQGVEVEEDELSADRWLPPLGPRGFGGDDSSSSSRGGGGGSSGVAAATAAVAAVAEPDAADSSQCGSDSSSNTTSPAAADAVDTAASANSAASTGACGCGSTGSSHVVGSSSSSGPSSDISGGSSSSSSSSSDSIGGGQSPRSLLVGYTLLHGINDTLEDAERLASMLSRVQCKVNLIVFNPHEGTRFQPSRPEDVTAFRSHLISRGLVCTIRDSRGDDEMAACGQLGDVGPALRPAPILEPPERFRRFLLPPPAPQRTPAEGKQQQQ</sequence>
<feature type="region of interest" description="Disordered" evidence="7">
    <location>
        <begin position="84"/>
        <end position="122"/>
    </location>
</feature>
<feature type="compositionally biased region" description="Low complexity" evidence="7">
    <location>
        <begin position="461"/>
        <end position="473"/>
    </location>
</feature>
<dbReference type="Gene3D" id="3.20.20.70">
    <property type="entry name" value="Aldolase class I"/>
    <property type="match status" value="2"/>
</dbReference>
<feature type="region of interest" description="Disordered" evidence="7">
    <location>
        <begin position="590"/>
        <end position="625"/>
    </location>
</feature>
<dbReference type="GO" id="GO:0070475">
    <property type="term" value="P:rRNA base methylation"/>
    <property type="evidence" value="ECO:0007669"/>
    <property type="project" value="TreeGrafter"/>
</dbReference>
<dbReference type="InterPro" id="IPR007197">
    <property type="entry name" value="rSAM"/>
</dbReference>
<evidence type="ECO:0000256" key="3">
    <source>
        <dbReference type="ARBA" id="ARBA00022691"/>
    </source>
</evidence>
<dbReference type="Pfam" id="PF04055">
    <property type="entry name" value="Radical_SAM"/>
    <property type="match status" value="1"/>
</dbReference>
<feature type="compositionally biased region" description="Low complexity" evidence="7">
    <location>
        <begin position="530"/>
        <end position="565"/>
    </location>
</feature>
<evidence type="ECO:0000259" key="8">
    <source>
        <dbReference type="PROSITE" id="PS51918"/>
    </source>
</evidence>
<accession>A0AAD3DMA9</accession>
<dbReference type="Proteomes" id="UP001054857">
    <property type="component" value="Unassembled WGS sequence"/>
</dbReference>
<keyword evidence="2" id="KW-0004">4Fe-4S</keyword>
<evidence type="ECO:0000256" key="4">
    <source>
        <dbReference type="ARBA" id="ARBA00022723"/>
    </source>
</evidence>
<dbReference type="CDD" id="cd01335">
    <property type="entry name" value="Radical_SAM"/>
    <property type="match status" value="1"/>
</dbReference>
<dbReference type="SUPFAM" id="SSF102114">
    <property type="entry name" value="Radical SAM enzymes"/>
    <property type="match status" value="1"/>
</dbReference>
<feature type="region of interest" description="Disordered" evidence="7">
    <location>
        <begin position="407"/>
        <end position="565"/>
    </location>
</feature>
<feature type="compositionally biased region" description="Low complexity" evidence="7">
    <location>
        <begin position="408"/>
        <end position="429"/>
    </location>
</feature>
<dbReference type="PROSITE" id="PS51918">
    <property type="entry name" value="RADICAL_SAM"/>
    <property type="match status" value="1"/>
</dbReference>
<evidence type="ECO:0000256" key="7">
    <source>
        <dbReference type="SAM" id="MobiDB-lite"/>
    </source>
</evidence>
<dbReference type="InterPro" id="IPR058240">
    <property type="entry name" value="rSAM_sf"/>
</dbReference>
<evidence type="ECO:0000256" key="2">
    <source>
        <dbReference type="ARBA" id="ARBA00022485"/>
    </source>
</evidence>
<dbReference type="GO" id="GO:0003824">
    <property type="term" value="F:catalytic activity"/>
    <property type="evidence" value="ECO:0007669"/>
    <property type="project" value="InterPro"/>
</dbReference>
<keyword evidence="5" id="KW-0408">Iron</keyword>
<keyword evidence="6" id="KW-0411">Iron-sulfur</keyword>
<feature type="compositionally biased region" description="Low complexity" evidence="7">
    <location>
        <begin position="590"/>
        <end position="621"/>
    </location>
</feature>
<dbReference type="SFLD" id="SFLDS00029">
    <property type="entry name" value="Radical_SAM"/>
    <property type="match status" value="1"/>
</dbReference>
<dbReference type="InterPro" id="IPR013785">
    <property type="entry name" value="Aldolase_TIM"/>
</dbReference>
<evidence type="ECO:0000313" key="9">
    <source>
        <dbReference type="EMBL" id="GFR44485.1"/>
    </source>
</evidence>
<dbReference type="GO" id="GO:0051539">
    <property type="term" value="F:4 iron, 4 sulfur cluster binding"/>
    <property type="evidence" value="ECO:0007669"/>
    <property type="project" value="UniProtKB-KW"/>
</dbReference>
<feature type="compositionally biased region" description="Basic and acidic residues" evidence="7">
    <location>
        <begin position="95"/>
        <end position="106"/>
    </location>
</feature>
<keyword evidence="3" id="KW-0949">S-adenosyl-L-methionine</keyword>
<proteinExistence type="predicted"/>
<evidence type="ECO:0000313" key="10">
    <source>
        <dbReference type="Proteomes" id="UP001054857"/>
    </source>
</evidence>
<feature type="compositionally biased region" description="Acidic residues" evidence="7">
    <location>
        <begin position="484"/>
        <end position="498"/>
    </location>
</feature>
<gene>
    <name evidence="9" type="ORF">Agub_g5748</name>
</gene>
<dbReference type="GO" id="GO:0030488">
    <property type="term" value="P:tRNA methylation"/>
    <property type="evidence" value="ECO:0007669"/>
    <property type="project" value="TreeGrafter"/>
</dbReference>
<evidence type="ECO:0000256" key="5">
    <source>
        <dbReference type="ARBA" id="ARBA00023004"/>
    </source>
</evidence>